<comment type="caution">
    <text evidence="1">The sequence shown here is derived from an EMBL/GenBank/DDBJ whole genome shotgun (WGS) entry which is preliminary data.</text>
</comment>
<reference evidence="1" key="1">
    <citation type="submission" date="2019-05" db="EMBL/GenBank/DDBJ databases">
        <title>Whole genome sequencing of Pseudanabaena catenata USMAC16.</title>
        <authorList>
            <person name="Khan Z."/>
            <person name="Omar W.M."/>
            <person name="Convey P."/>
            <person name="Merican F."/>
            <person name="Najimudin N."/>
        </authorList>
    </citation>
    <scope>NUCLEOTIDE SEQUENCE</scope>
    <source>
        <strain evidence="1">USMAC16</strain>
    </source>
</reference>
<proteinExistence type="predicted"/>
<organism evidence="1 2">
    <name type="scientific">Pseudanabaena catenata USMAC16</name>
    <dbReference type="NCBI Taxonomy" id="1855837"/>
    <lineage>
        <taxon>Bacteria</taxon>
        <taxon>Bacillati</taxon>
        <taxon>Cyanobacteriota</taxon>
        <taxon>Cyanophyceae</taxon>
        <taxon>Pseudanabaenales</taxon>
        <taxon>Pseudanabaenaceae</taxon>
        <taxon>Pseudanabaena</taxon>
    </lineage>
</organism>
<dbReference type="EMBL" id="VBTY01000134">
    <property type="protein sequence ID" value="MDG3495894.1"/>
    <property type="molecule type" value="Genomic_DNA"/>
</dbReference>
<dbReference type="RefSeq" id="WP_009628041.1">
    <property type="nucleotide sequence ID" value="NZ_VBTY01000134.1"/>
</dbReference>
<dbReference type="Proteomes" id="UP001152872">
    <property type="component" value="Unassembled WGS sequence"/>
</dbReference>
<name>A0A9X4MGV3_9CYAN</name>
<dbReference type="AlphaFoldDB" id="A0A9X4MGV3"/>
<evidence type="ECO:0000313" key="1">
    <source>
        <dbReference type="EMBL" id="MDG3495894.1"/>
    </source>
</evidence>
<sequence>METISFEVEPEIARAYRNLSPTERQKIQIVLNIWLKQIINKSPIELDELIQRMQNRTNEHNHIPETTKIDAR</sequence>
<keyword evidence="2" id="KW-1185">Reference proteome</keyword>
<protein>
    <submittedName>
        <fullName evidence="1">Uncharacterized protein</fullName>
    </submittedName>
</protein>
<accession>A0A9X4MGV3</accession>
<evidence type="ECO:0000313" key="2">
    <source>
        <dbReference type="Proteomes" id="UP001152872"/>
    </source>
</evidence>
<gene>
    <name evidence="1" type="ORF">FEV09_15200</name>
</gene>